<dbReference type="RefSeq" id="WP_094201832.1">
    <property type="nucleotide sequence ID" value="NZ_NBIM01000008.1"/>
</dbReference>
<evidence type="ECO:0000256" key="3">
    <source>
        <dbReference type="ARBA" id="ARBA00022448"/>
    </source>
</evidence>
<keyword evidence="7 12" id="KW-0067">ATP-binding</keyword>
<dbReference type="InterPro" id="IPR003593">
    <property type="entry name" value="AAA+_ATPase"/>
</dbReference>
<comment type="caution">
    <text evidence="12">The sequence shown here is derived from an EMBL/GenBank/DDBJ whole genome shotgun (WGS) entry which is preliminary data.</text>
</comment>
<organism evidence="12 13">
    <name type="scientific">Oceanimonas doudoroffii</name>
    <dbReference type="NCBI Taxonomy" id="84158"/>
    <lineage>
        <taxon>Bacteria</taxon>
        <taxon>Pseudomonadati</taxon>
        <taxon>Pseudomonadota</taxon>
        <taxon>Gammaproteobacteria</taxon>
        <taxon>Aeromonadales</taxon>
        <taxon>Aeromonadaceae</taxon>
        <taxon>Oceanimonas</taxon>
    </lineage>
</organism>
<evidence type="ECO:0000256" key="1">
    <source>
        <dbReference type="ARBA" id="ARBA00004202"/>
    </source>
</evidence>
<dbReference type="InterPro" id="IPR027417">
    <property type="entry name" value="P-loop_NTPase"/>
</dbReference>
<dbReference type="Proteomes" id="UP000242757">
    <property type="component" value="Unassembled WGS sequence"/>
</dbReference>
<sequence length="262" mass="28711">MLEIDNLSLGYGQGRAGQQAIVNGISLKLEPGVCALLGPNGCGKSTLLKGLAGLLRPQAGSIRLQGRELAQWPRQALARRLAFMPQQPTAPDEIHVRQLVMLGRYPHLGLWRRPGQEDLDRVDWAMGQTGVAELADKPLRSLSGGQQQRVWIAMALAQQAGLLLLDEPTTYLDWGYQLETLELLGQLHREQGLSVLMSLHELNQAARYAQHLVVMRAGRLVREGSPAEVLTPALLAEVFGVDARILRDEDGVHHALARGTAR</sequence>
<dbReference type="EMBL" id="NBIM01000008">
    <property type="protein sequence ID" value="OXY80670.1"/>
    <property type="molecule type" value="Genomic_DNA"/>
</dbReference>
<dbReference type="OrthoDB" id="5292475at2"/>
<dbReference type="SMART" id="SM00382">
    <property type="entry name" value="AAA"/>
    <property type="match status" value="1"/>
</dbReference>
<evidence type="ECO:0000256" key="5">
    <source>
        <dbReference type="ARBA" id="ARBA00022496"/>
    </source>
</evidence>
<dbReference type="InterPro" id="IPR003439">
    <property type="entry name" value="ABC_transporter-like_ATP-bd"/>
</dbReference>
<evidence type="ECO:0000256" key="7">
    <source>
        <dbReference type="ARBA" id="ARBA00022840"/>
    </source>
</evidence>
<evidence type="ECO:0000313" key="12">
    <source>
        <dbReference type="EMBL" id="OXY80670.1"/>
    </source>
</evidence>
<dbReference type="Gene3D" id="3.40.50.300">
    <property type="entry name" value="P-loop containing nucleotide triphosphate hydrolases"/>
    <property type="match status" value="1"/>
</dbReference>
<dbReference type="GO" id="GO:0005886">
    <property type="term" value="C:plasma membrane"/>
    <property type="evidence" value="ECO:0007669"/>
    <property type="project" value="UniProtKB-SubCell"/>
</dbReference>
<evidence type="ECO:0000313" key="13">
    <source>
        <dbReference type="Proteomes" id="UP000242757"/>
    </source>
</evidence>
<feature type="domain" description="ABC transporter" evidence="11">
    <location>
        <begin position="2"/>
        <end position="242"/>
    </location>
</feature>
<dbReference type="InterPro" id="IPR017871">
    <property type="entry name" value="ABC_transporter-like_CS"/>
</dbReference>
<dbReference type="FunFam" id="3.40.50.300:FF:000134">
    <property type="entry name" value="Iron-enterobactin ABC transporter ATP-binding protein"/>
    <property type="match status" value="1"/>
</dbReference>
<evidence type="ECO:0000256" key="2">
    <source>
        <dbReference type="ARBA" id="ARBA00005417"/>
    </source>
</evidence>
<dbReference type="GO" id="GO:0005524">
    <property type="term" value="F:ATP binding"/>
    <property type="evidence" value="ECO:0007669"/>
    <property type="project" value="UniProtKB-KW"/>
</dbReference>
<accession>A0A233RBA1</accession>
<dbReference type="GO" id="GO:0016887">
    <property type="term" value="F:ATP hydrolysis activity"/>
    <property type="evidence" value="ECO:0007669"/>
    <property type="project" value="InterPro"/>
</dbReference>
<keyword evidence="3" id="KW-0813">Transport</keyword>
<comment type="similarity">
    <text evidence="2">Belongs to the ABC transporter superfamily.</text>
</comment>
<dbReference type="PROSITE" id="PS50893">
    <property type="entry name" value="ABC_TRANSPORTER_2"/>
    <property type="match status" value="1"/>
</dbReference>
<keyword evidence="9" id="KW-0406">Ion transport</keyword>
<evidence type="ECO:0000256" key="9">
    <source>
        <dbReference type="ARBA" id="ARBA00023065"/>
    </source>
</evidence>
<evidence type="ECO:0000256" key="8">
    <source>
        <dbReference type="ARBA" id="ARBA00023004"/>
    </source>
</evidence>
<keyword evidence="10" id="KW-0472">Membrane</keyword>
<keyword evidence="13" id="KW-1185">Reference proteome</keyword>
<dbReference type="PANTHER" id="PTHR42771:SF2">
    <property type="entry name" value="IRON(3+)-HYDROXAMATE IMPORT ATP-BINDING PROTEIN FHUC"/>
    <property type="match status" value="1"/>
</dbReference>
<evidence type="ECO:0000259" key="11">
    <source>
        <dbReference type="PROSITE" id="PS50893"/>
    </source>
</evidence>
<proteinExistence type="inferred from homology"/>
<dbReference type="PANTHER" id="PTHR42771">
    <property type="entry name" value="IRON(3+)-HYDROXAMATE IMPORT ATP-BINDING PROTEIN FHUC"/>
    <property type="match status" value="1"/>
</dbReference>
<comment type="subcellular location">
    <subcellularLocation>
        <location evidence="1">Cell membrane</location>
        <topology evidence="1">Peripheral membrane protein</topology>
    </subcellularLocation>
</comment>
<keyword evidence="8" id="KW-0408">Iron</keyword>
<dbReference type="Pfam" id="PF00005">
    <property type="entry name" value="ABC_tran"/>
    <property type="match status" value="1"/>
</dbReference>
<evidence type="ECO:0000256" key="4">
    <source>
        <dbReference type="ARBA" id="ARBA00022475"/>
    </source>
</evidence>
<dbReference type="CDD" id="cd03214">
    <property type="entry name" value="ABC_Iron-Siderophores_B12_Hemin"/>
    <property type="match status" value="1"/>
</dbReference>
<keyword evidence="5" id="KW-0410">Iron transport</keyword>
<gene>
    <name evidence="12" type="ORF">B6S08_16110</name>
</gene>
<keyword evidence="6" id="KW-0547">Nucleotide-binding</keyword>
<keyword evidence="4" id="KW-1003">Cell membrane</keyword>
<dbReference type="AlphaFoldDB" id="A0A233RBA1"/>
<evidence type="ECO:0000256" key="10">
    <source>
        <dbReference type="ARBA" id="ARBA00023136"/>
    </source>
</evidence>
<dbReference type="SUPFAM" id="SSF52540">
    <property type="entry name" value="P-loop containing nucleoside triphosphate hydrolases"/>
    <property type="match status" value="1"/>
</dbReference>
<evidence type="ECO:0000256" key="6">
    <source>
        <dbReference type="ARBA" id="ARBA00022741"/>
    </source>
</evidence>
<dbReference type="InterPro" id="IPR051535">
    <property type="entry name" value="Siderophore_ABC-ATPase"/>
</dbReference>
<reference evidence="12 13" key="1">
    <citation type="submission" date="2017-08" db="EMBL/GenBank/DDBJ databases">
        <title>A Genome Sequence of Oceanimonas doudoroffii ATCC 27123T.</title>
        <authorList>
            <person name="Brennan M.A."/>
            <person name="Maclea K.S."/>
            <person name="Mcclelland W.D."/>
            <person name="Trachtenberg A.M."/>
        </authorList>
    </citation>
    <scope>NUCLEOTIDE SEQUENCE [LARGE SCALE GENOMIC DNA]</scope>
    <source>
        <strain evidence="12 13">ATCC 27123</strain>
    </source>
</reference>
<name>A0A233RBA1_9GAMM</name>
<protein>
    <submittedName>
        <fullName evidence="12">Cobalamin/Fe(3+)-siderophore ABC transporter ATP-binding protein</fullName>
    </submittedName>
</protein>
<dbReference type="PROSITE" id="PS00211">
    <property type="entry name" value="ABC_TRANSPORTER_1"/>
    <property type="match status" value="1"/>
</dbReference>
<dbReference type="GO" id="GO:0006826">
    <property type="term" value="P:iron ion transport"/>
    <property type="evidence" value="ECO:0007669"/>
    <property type="project" value="UniProtKB-KW"/>
</dbReference>